<evidence type="ECO:0000256" key="1">
    <source>
        <dbReference type="SAM" id="MobiDB-lite"/>
    </source>
</evidence>
<dbReference type="EMBL" id="JAUSQZ010000001">
    <property type="protein sequence ID" value="MDP9828106.1"/>
    <property type="molecule type" value="Genomic_DNA"/>
</dbReference>
<organism evidence="2 3">
    <name type="scientific">Kineosporia succinea</name>
    <dbReference type="NCBI Taxonomy" id="84632"/>
    <lineage>
        <taxon>Bacteria</taxon>
        <taxon>Bacillati</taxon>
        <taxon>Actinomycetota</taxon>
        <taxon>Actinomycetes</taxon>
        <taxon>Kineosporiales</taxon>
        <taxon>Kineosporiaceae</taxon>
        <taxon>Kineosporia</taxon>
    </lineage>
</organism>
<evidence type="ECO:0000313" key="2">
    <source>
        <dbReference type="EMBL" id="MDP9828106.1"/>
    </source>
</evidence>
<protein>
    <recommendedName>
        <fullName evidence="4">DUF4245 family protein</fullName>
    </recommendedName>
</protein>
<comment type="caution">
    <text evidence="2">The sequence shown here is derived from an EMBL/GenBank/DDBJ whole genome shotgun (WGS) entry which is preliminary data.</text>
</comment>
<dbReference type="Proteomes" id="UP001235712">
    <property type="component" value="Unassembled WGS sequence"/>
</dbReference>
<evidence type="ECO:0008006" key="4">
    <source>
        <dbReference type="Google" id="ProtNLM"/>
    </source>
</evidence>
<name>A0ABT9P6A8_9ACTN</name>
<proteinExistence type="predicted"/>
<evidence type="ECO:0000313" key="3">
    <source>
        <dbReference type="Proteomes" id="UP001235712"/>
    </source>
</evidence>
<feature type="region of interest" description="Disordered" evidence="1">
    <location>
        <begin position="1"/>
        <end position="66"/>
    </location>
</feature>
<gene>
    <name evidence="2" type="ORF">J2S57_003855</name>
</gene>
<feature type="compositionally biased region" description="Pro residues" evidence="1">
    <location>
        <begin position="47"/>
        <end position="56"/>
    </location>
</feature>
<keyword evidence="3" id="KW-1185">Reference proteome</keyword>
<dbReference type="RefSeq" id="WP_307244952.1">
    <property type="nucleotide sequence ID" value="NZ_JAUSQZ010000001.1"/>
</dbReference>
<accession>A0ABT9P6A8</accession>
<sequence>MPNPSYGTPEPSKPPGPGGIQDERTAPSWGTPGDAPANLPAYGTPRVPQPSPQPPIRRPRPKFTLGEDNENWQVPLSIGLGVFVVALIGLGIQQAVRDPGRDNPVCRMLPSGDLNHVLDGDVDHRDDGIDDDSCAWTVGDTVVSLSSGSLRSPSGDRPAPPVEYEKERIEAGAAESVYGLGEFASWTPVRNSLYWYTEDRTYHLVLDGDGASLESATALAERILATTDEALGRQ</sequence>
<reference evidence="2 3" key="1">
    <citation type="submission" date="2023-07" db="EMBL/GenBank/DDBJ databases">
        <title>Sequencing the genomes of 1000 actinobacteria strains.</title>
        <authorList>
            <person name="Klenk H.-P."/>
        </authorList>
    </citation>
    <scope>NUCLEOTIDE SEQUENCE [LARGE SCALE GENOMIC DNA]</scope>
    <source>
        <strain evidence="2 3">DSM 44388</strain>
    </source>
</reference>